<keyword evidence="1" id="KW-0472">Membrane</keyword>
<evidence type="ECO:0000256" key="1">
    <source>
        <dbReference type="SAM" id="Phobius"/>
    </source>
</evidence>
<reference evidence="3" key="1">
    <citation type="submission" date="2016-11" db="EMBL/GenBank/DDBJ databases">
        <title>Comparative genomic and phenotypic analysis of Granulibacter bethesdensis clinical isolates from patients with chronic granulomatous disease.</title>
        <authorList>
            <person name="Zarember K.A."/>
            <person name="Porcella S.F."/>
            <person name="Chu J."/>
            <person name="Ding L."/>
            <person name="Dahlstrom E."/>
            <person name="Barbian K."/>
            <person name="Martens C."/>
            <person name="Sykora L."/>
            <person name="Kramer S."/>
            <person name="Pettinato A.M."/>
            <person name="Hong H."/>
            <person name="Wald G."/>
            <person name="Berg L.J."/>
            <person name="Rogge L.S."/>
            <person name="Greenberg D.E."/>
            <person name="Falcone E.L."/>
            <person name="Neves J.F."/>
            <person name="Simoes M.J."/>
            <person name="Casal M."/>
            <person name="Rodriguez-Lopez F.C."/>
            <person name="Zelazny A."/>
            <person name="Gallin J.I."/>
            <person name="Holland S.M."/>
        </authorList>
    </citation>
    <scope>NUCLEOTIDE SEQUENCE [LARGE SCALE GENOMIC DNA]</scope>
    <source>
        <strain evidence="3">NIH9.1</strain>
    </source>
</reference>
<dbReference type="Proteomes" id="UP000182373">
    <property type="component" value="Chromosome"/>
</dbReference>
<protein>
    <recommendedName>
        <fullName evidence="4">Heme exporter protein D</fullName>
    </recommendedName>
</protein>
<keyword evidence="1" id="KW-0812">Transmembrane</keyword>
<gene>
    <name evidence="2" type="ORF">GbCGDNIH9_7192</name>
</gene>
<feature type="transmembrane region" description="Helical" evidence="1">
    <location>
        <begin position="6"/>
        <end position="26"/>
    </location>
</feature>
<evidence type="ECO:0008006" key="4">
    <source>
        <dbReference type="Google" id="ProtNLM"/>
    </source>
</evidence>
<dbReference type="AlphaFoldDB" id="A0AAC9P805"/>
<proteinExistence type="predicted"/>
<evidence type="ECO:0000313" key="2">
    <source>
        <dbReference type="EMBL" id="APH53494.1"/>
    </source>
</evidence>
<name>A0AAC9P805_9PROT</name>
<dbReference type="RefSeq" id="WP_157692510.1">
    <property type="nucleotide sequence ID" value="NZ_CP018191.1"/>
</dbReference>
<dbReference type="EMBL" id="CP018191">
    <property type="protein sequence ID" value="APH53494.1"/>
    <property type="molecule type" value="Genomic_DNA"/>
</dbReference>
<evidence type="ECO:0000313" key="3">
    <source>
        <dbReference type="Proteomes" id="UP000182373"/>
    </source>
</evidence>
<sequence>MTHLPFIIAAYTIALGLPLIMGLMTVTRLASARNKLAALETRPRATRRSGQNT</sequence>
<keyword evidence="1" id="KW-1133">Transmembrane helix</keyword>
<accession>A0AAC9P805</accession>
<organism evidence="2 3">
    <name type="scientific">Granulibacter bethesdensis</name>
    <dbReference type="NCBI Taxonomy" id="364410"/>
    <lineage>
        <taxon>Bacteria</taxon>
        <taxon>Pseudomonadati</taxon>
        <taxon>Pseudomonadota</taxon>
        <taxon>Alphaproteobacteria</taxon>
        <taxon>Acetobacterales</taxon>
        <taxon>Acetobacteraceae</taxon>
        <taxon>Granulibacter</taxon>
    </lineage>
</organism>